<dbReference type="PANTHER" id="PTHR31756:SF3">
    <property type="entry name" value="PYRUVATE, PHOSPHATE DIKINASE REGULATORY PROTEIN 1, CHLOROPLASTIC"/>
    <property type="match status" value="1"/>
</dbReference>
<dbReference type="GO" id="GO:0016776">
    <property type="term" value="F:phosphotransferase activity, phosphate group as acceptor"/>
    <property type="evidence" value="ECO:0007669"/>
    <property type="project" value="UniProtKB-UniRule"/>
</dbReference>
<evidence type="ECO:0000256" key="2">
    <source>
        <dbReference type="ARBA" id="ARBA00022679"/>
    </source>
</evidence>
<dbReference type="Proteomes" id="UP000199233">
    <property type="component" value="Unassembled WGS sequence"/>
</dbReference>
<keyword evidence="2 5" id="KW-0808">Transferase</keyword>
<comment type="catalytic activity">
    <reaction evidence="5">
        <text>[pyruvate, water dikinase] + ADP = [pyruvate, water dikinase]-phosphate + AMP + H(+)</text>
        <dbReference type="Rhea" id="RHEA:46020"/>
        <dbReference type="Rhea" id="RHEA-COMP:11425"/>
        <dbReference type="Rhea" id="RHEA-COMP:11426"/>
        <dbReference type="ChEBI" id="CHEBI:15378"/>
        <dbReference type="ChEBI" id="CHEBI:43176"/>
        <dbReference type="ChEBI" id="CHEBI:68546"/>
        <dbReference type="ChEBI" id="CHEBI:456215"/>
        <dbReference type="ChEBI" id="CHEBI:456216"/>
        <dbReference type="EC" id="2.7.11.33"/>
    </reaction>
</comment>
<evidence type="ECO:0000313" key="7">
    <source>
        <dbReference type="Proteomes" id="UP000199233"/>
    </source>
</evidence>
<organism evidence="6 7">
    <name type="scientific">Solimonas aquatica</name>
    <dbReference type="NCBI Taxonomy" id="489703"/>
    <lineage>
        <taxon>Bacteria</taxon>
        <taxon>Pseudomonadati</taxon>
        <taxon>Pseudomonadota</taxon>
        <taxon>Gammaproteobacteria</taxon>
        <taxon>Nevskiales</taxon>
        <taxon>Nevskiaceae</taxon>
        <taxon>Solimonas</taxon>
    </lineage>
</organism>
<reference evidence="6 7" key="1">
    <citation type="submission" date="2016-10" db="EMBL/GenBank/DDBJ databases">
        <authorList>
            <person name="de Groot N.N."/>
        </authorList>
    </citation>
    <scope>NUCLEOTIDE SEQUENCE [LARGE SCALE GENOMIC DNA]</scope>
    <source>
        <strain evidence="6 7">DSM 25927</strain>
    </source>
</reference>
<proteinExistence type="inferred from homology"/>
<comment type="catalytic activity">
    <reaction evidence="5">
        <text>[pyruvate, water dikinase]-phosphate + phosphate + H(+) = [pyruvate, water dikinase] + diphosphate</text>
        <dbReference type="Rhea" id="RHEA:48580"/>
        <dbReference type="Rhea" id="RHEA-COMP:11425"/>
        <dbReference type="Rhea" id="RHEA-COMP:11426"/>
        <dbReference type="ChEBI" id="CHEBI:15378"/>
        <dbReference type="ChEBI" id="CHEBI:33019"/>
        <dbReference type="ChEBI" id="CHEBI:43176"/>
        <dbReference type="ChEBI" id="CHEBI:43474"/>
        <dbReference type="ChEBI" id="CHEBI:68546"/>
        <dbReference type="EC" id="2.7.4.28"/>
    </reaction>
</comment>
<comment type="function">
    <text evidence="5">Bifunctional serine/threonine kinase and phosphorylase involved in the regulation of the phosphoenolpyruvate synthase (PEPS) by catalyzing its phosphorylation/dephosphorylation.</text>
</comment>
<keyword evidence="4 5" id="KW-0418">Kinase</keyword>
<dbReference type="GO" id="GO:0004674">
    <property type="term" value="F:protein serine/threonine kinase activity"/>
    <property type="evidence" value="ECO:0007669"/>
    <property type="project" value="UniProtKB-UniRule"/>
</dbReference>
<dbReference type="STRING" id="489703.SAMN04488038_10162"/>
<dbReference type="NCBIfam" id="NF003742">
    <property type="entry name" value="PRK05339.1"/>
    <property type="match status" value="1"/>
</dbReference>
<dbReference type="InterPro" id="IPR005177">
    <property type="entry name" value="Kinase-pyrophosphorylase"/>
</dbReference>
<name>A0A1H8ZJ20_9GAMM</name>
<dbReference type="EC" id="2.7.4.28" evidence="5"/>
<evidence type="ECO:0000256" key="4">
    <source>
        <dbReference type="ARBA" id="ARBA00022777"/>
    </source>
</evidence>
<dbReference type="InterPro" id="IPR026530">
    <property type="entry name" value="PSRP"/>
</dbReference>
<keyword evidence="1 5" id="KW-0723">Serine/threonine-protein kinase</keyword>
<dbReference type="Pfam" id="PF03618">
    <property type="entry name" value="Kinase-PPPase"/>
    <property type="match status" value="1"/>
</dbReference>
<dbReference type="AlphaFoldDB" id="A0A1H8ZJ20"/>
<evidence type="ECO:0000256" key="5">
    <source>
        <dbReference type="HAMAP-Rule" id="MF_01062"/>
    </source>
</evidence>
<dbReference type="PANTHER" id="PTHR31756">
    <property type="entry name" value="PYRUVATE, PHOSPHATE DIKINASE REGULATORY PROTEIN 1, CHLOROPLASTIC"/>
    <property type="match status" value="1"/>
</dbReference>
<sequence>MGCVLWPRPASAGRGRYSDKKASKLRAYPGTLASGGKKNDTARMAQRMVFFVSDGTGITAETLGNTLLTQFDGLETEKNTLPFINSAERARSIVDYINFVASQSEYRPLVFSTTVNDEVRQILRGANALFLDLFDHFVNILETEIGQSSTHAQGRAHGGANTARYNARIAAMNYAMEHDDGASTRDLSRADVILIAPSRCGKTPTCLYLALQHGLFATNFPLTEDDLEKLVLPKSLQEHAGRCFGLIADPERLHQVRTERRPGSRYASLAQCSYELRQAERLYQRQGIPYIDSTNMSVEEMASVVMQEKGLRRQTF</sequence>
<gene>
    <name evidence="6" type="ORF">SAMN04488038_10162</name>
</gene>
<evidence type="ECO:0000313" key="6">
    <source>
        <dbReference type="EMBL" id="SEP64446.1"/>
    </source>
</evidence>
<accession>A0A1H8ZJ20</accession>
<dbReference type="HAMAP" id="MF_01062">
    <property type="entry name" value="PSRP"/>
    <property type="match status" value="1"/>
</dbReference>
<dbReference type="EC" id="2.7.11.33" evidence="5"/>
<feature type="binding site" evidence="5">
    <location>
        <begin position="196"/>
        <end position="203"/>
    </location>
    <ligand>
        <name>ADP</name>
        <dbReference type="ChEBI" id="CHEBI:456216"/>
    </ligand>
</feature>
<evidence type="ECO:0000256" key="3">
    <source>
        <dbReference type="ARBA" id="ARBA00022741"/>
    </source>
</evidence>
<comment type="similarity">
    <text evidence="5">Belongs to the pyruvate, phosphate/water dikinase regulatory protein family. PSRP subfamily.</text>
</comment>
<protein>
    <recommendedName>
        <fullName evidence="5">Putative phosphoenolpyruvate synthase regulatory protein</fullName>
        <shortName evidence="5">PEP synthase regulatory protein</shortName>
        <shortName evidence="5">PSRP</shortName>
        <ecNumber evidence="5">2.7.11.33</ecNumber>
        <ecNumber evidence="5">2.7.4.28</ecNumber>
    </recommendedName>
    <alternativeName>
        <fullName evidence="5">Pyruvate, water dikinase regulatory protein</fullName>
    </alternativeName>
</protein>
<dbReference type="EMBL" id="FOFS01000001">
    <property type="protein sequence ID" value="SEP64446.1"/>
    <property type="molecule type" value="Genomic_DNA"/>
</dbReference>
<evidence type="ECO:0000256" key="1">
    <source>
        <dbReference type="ARBA" id="ARBA00022527"/>
    </source>
</evidence>
<dbReference type="GO" id="GO:0043531">
    <property type="term" value="F:ADP binding"/>
    <property type="evidence" value="ECO:0007669"/>
    <property type="project" value="UniProtKB-UniRule"/>
</dbReference>
<keyword evidence="7" id="KW-1185">Reference proteome</keyword>
<keyword evidence="3 5" id="KW-0547">Nucleotide-binding</keyword>
<dbReference type="GO" id="GO:0005524">
    <property type="term" value="F:ATP binding"/>
    <property type="evidence" value="ECO:0007669"/>
    <property type="project" value="InterPro"/>
</dbReference>